<evidence type="ECO:0000256" key="1">
    <source>
        <dbReference type="SAM" id="Phobius"/>
    </source>
</evidence>
<dbReference type="AlphaFoldDB" id="A0A1U7CKF7"/>
<name>A0A1U7CKF7_9BACT</name>
<accession>A0A1U7CKF7</accession>
<keyword evidence="1" id="KW-0812">Transmembrane</keyword>
<organism evidence="2 3">
    <name type="scientific">Paludisphaera borealis</name>
    <dbReference type="NCBI Taxonomy" id="1387353"/>
    <lineage>
        <taxon>Bacteria</taxon>
        <taxon>Pseudomonadati</taxon>
        <taxon>Planctomycetota</taxon>
        <taxon>Planctomycetia</taxon>
        <taxon>Isosphaerales</taxon>
        <taxon>Isosphaeraceae</taxon>
        <taxon>Paludisphaera</taxon>
    </lineage>
</organism>
<sequence>MVFYVPLGPRGGVLRLGTFVIGILGGMAYRQTCRRRDMAFSNPTLPVHLLDALAAE</sequence>
<keyword evidence="1" id="KW-1133">Transmembrane helix</keyword>
<proteinExistence type="predicted"/>
<gene>
    <name evidence="2" type="ORF">BSF38_00847</name>
</gene>
<keyword evidence="3" id="KW-1185">Reference proteome</keyword>
<feature type="transmembrane region" description="Helical" evidence="1">
    <location>
        <begin position="12"/>
        <end position="29"/>
    </location>
</feature>
<protein>
    <submittedName>
        <fullName evidence="2">Uncharacterized protein</fullName>
    </submittedName>
</protein>
<dbReference type="RefSeq" id="WP_168189272.1">
    <property type="nucleotide sequence ID" value="NZ_CP019082.1"/>
</dbReference>
<evidence type="ECO:0000313" key="3">
    <source>
        <dbReference type="Proteomes" id="UP000186309"/>
    </source>
</evidence>
<evidence type="ECO:0000313" key="2">
    <source>
        <dbReference type="EMBL" id="APW59424.1"/>
    </source>
</evidence>
<dbReference type="STRING" id="1387353.BSF38_00847"/>
<dbReference type="EMBL" id="CP019082">
    <property type="protein sequence ID" value="APW59424.1"/>
    <property type="molecule type" value="Genomic_DNA"/>
</dbReference>
<reference evidence="3" key="1">
    <citation type="submission" date="2016-12" db="EMBL/GenBank/DDBJ databases">
        <title>Comparative genomics of four Isosphaeraceae planctomycetes: a common pool of plasmids and glycoside hydrolase genes.</title>
        <authorList>
            <person name="Ivanova A."/>
        </authorList>
    </citation>
    <scope>NUCLEOTIDE SEQUENCE [LARGE SCALE GENOMIC DNA]</scope>
    <source>
        <strain evidence="3">PX4</strain>
    </source>
</reference>
<keyword evidence="1" id="KW-0472">Membrane</keyword>
<dbReference type="KEGG" id="pbor:BSF38_00847"/>
<dbReference type="Proteomes" id="UP000186309">
    <property type="component" value="Chromosome"/>
</dbReference>